<protein>
    <recommendedName>
        <fullName evidence="1">SGNH hydrolase-type esterase domain-containing protein</fullName>
    </recommendedName>
</protein>
<dbReference type="GO" id="GO:0016788">
    <property type="term" value="F:hydrolase activity, acting on ester bonds"/>
    <property type="evidence" value="ECO:0007669"/>
    <property type="project" value="UniProtKB-ARBA"/>
</dbReference>
<organism evidence="2 3">
    <name type="scientific">Ralstonia pickettii OR214</name>
    <dbReference type="NCBI Taxonomy" id="1264675"/>
    <lineage>
        <taxon>Bacteria</taxon>
        <taxon>Pseudomonadati</taxon>
        <taxon>Pseudomonadota</taxon>
        <taxon>Betaproteobacteria</taxon>
        <taxon>Burkholderiales</taxon>
        <taxon>Burkholderiaceae</taxon>
        <taxon>Ralstonia</taxon>
    </lineage>
</organism>
<dbReference type="Gene3D" id="3.40.50.1110">
    <property type="entry name" value="SGNH hydrolase"/>
    <property type="match status" value="1"/>
</dbReference>
<reference evidence="2 3" key="1">
    <citation type="journal article" date="2013" name="Genome Announc.">
        <title>Draft Genome Sequence for Ralstonia sp. Strain OR214, a Bacterium with Potential for Bioremediation.</title>
        <authorList>
            <person name="Utturkar S.M."/>
            <person name="Bollmann A."/>
            <person name="Brzoska R.M."/>
            <person name="Klingeman D.M."/>
            <person name="Epstein S.E."/>
            <person name="Palumbo A.V."/>
            <person name="Brown S.D."/>
        </authorList>
    </citation>
    <scope>NUCLEOTIDE SEQUENCE [LARGE SCALE GENOMIC DNA]</scope>
    <source>
        <strain evidence="2 3">OR214</strain>
    </source>
</reference>
<name>R0CSX4_RALPI</name>
<evidence type="ECO:0000313" key="2">
    <source>
        <dbReference type="EMBL" id="ENZ79641.1"/>
    </source>
</evidence>
<feature type="domain" description="SGNH hydrolase-type esterase" evidence="1">
    <location>
        <begin position="10"/>
        <end position="166"/>
    </location>
</feature>
<dbReference type="InterPro" id="IPR013830">
    <property type="entry name" value="SGNH_hydro"/>
</dbReference>
<evidence type="ECO:0000313" key="3">
    <source>
        <dbReference type="Proteomes" id="UP000013280"/>
    </source>
</evidence>
<comment type="caution">
    <text evidence="2">The sequence shown here is derived from an EMBL/GenBank/DDBJ whole genome shotgun (WGS) entry which is preliminary data.</text>
</comment>
<gene>
    <name evidence="2" type="ORF">OR214_00058</name>
</gene>
<evidence type="ECO:0000259" key="1">
    <source>
        <dbReference type="Pfam" id="PF13472"/>
    </source>
</evidence>
<sequence length="192" mass="20662">MMGATSLMGRAQQSETDQSQTLLRATLNDDAIIITNHATGGTSSSLKNELDGMDGNGAPFADRIKTSAASIVIDNHGVNDMLGGESLADYRQYLAQWVAAVRAAGKTPVLEEPGPTCDGDRPQLAAYVSAMNEAAAQFNVLIIRQYDAILALPNWQSHMNACLHPDEWLLQIKGHIQGEALTPIAKMMIDKQ</sequence>
<dbReference type="Proteomes" id="UP000013280">
    <property type="component" value="Unassembled WGS sequence"/>
</dbReference>
<proteinExistence type="predicted"/>
<dbReference type="InterPro" id="IPR036514">
    <property type="entry name" value="SGNH_hydro_sf"/>
</dbReference>
<dbReference type="SUPFAM" id="SSF52266">
    <property type="entry name" value="SGNH hydrolase"/>
    <property type="match status" value="1"/>
</dbReference>
<dbReference type="PATRIC" id="fig|1264675.3.peg.55"/>
<accession>R0CSX4</accession>
<dbReference type="Pfam" id="PF13472">
    <property type="entry name" value="Lipase_GDSL_2"/>
    <property type="match status" value="1"/>
</dbReference>
<dbReference type="EMBL" id="APMQ01000001">
    <property type="protein sequence ID" value="ENZ79641.1"/>
    <property type="molecule type" value="Genomic_DNA"/>
</dbReference>
<dbReference type="AlphaFoldDB" id="R0CSX4"/>